<evidence type="ECO:0000256" key="5">
    <source>
        <dbReference type="ARBA" id="ARBA00022989"/>
    </source>
</evidence>
<dbReference type="AlphaFoldDB" id="A0A814DL47"/>
<keyword evidence="3" id="KW-1003">Cell membrane</keyword>
<name>A0A814DL47_9BILA</name>
<evidence type="ECO:0000313" key="10">
    <source>
        <dbReference type="EMBL" id="CAF0955579.1"/>
    </source>
</evidence>
<dbReference type="InterPro" id="IPR000990">
    <property type="entry name" value="Innexin"/>
</dbReference>
<evidence type="ECO:0000256" key="9">
    <source>
        <dbReference type="SAM" id="Phobius"/>
    </source>
</evidence>
<evidence type="ECO:0000256" key="3">
    <source>
        <dbReference type="ARBA" id="ARBA00022475"/>
    </source>
</evidence>
<keyword evidence="7 9" id="KW-0472">Membrane</keyword>
<keyword evidence="12" id="KW-1185">Reference proteome</keyword>
<keyword evidence="4 9" id="KW-0812">Transmembrane</keyword>
<accession>A0A814DL47</accession>
<dbReference type="Pfam" id="PF00876">
    <property type="entry name" value="Innexin"/>
    <property type="match status" value="1"/>
</dbReference>
<proteinExistence type="predicted"/>
<keyword evidence="8" id="KW-0407">Ion channel</keyword>
<gene>
    <name evidence="10" type="ORF">GPM918_LOCUS11479</name>
    <name evidence="11" type="ORF">SRO942_LOCUS11480</name>
</gene>
<dbReference type="Proteomes" id="UP000663829">
    <property type="component" value="Unassembled WGS sequence"/>
</dbReference>
<dbReference type="PANTHER" id="PTHR11893">
    <property type="entry name" value="INNEXIN"/>
    <property type="match status" value="1"/>
</dbReference>
<reference evidence="10" key="1">
    <citation type="submission" date="2021-02" db="EMBL/GenBank/DDBJ databases">
        <authorList>
            <person name="Nowell W R."/>
        </authorList>
    </citation>
    <scope>NUCLEOTIDE SEQUENCE</scope>
</reference>
<evidence type="ECO:0000256" key="4">
    <source>
        <dbReference type="ARBA" id="ARBA00022692"/>
    </source>
</evidence>
<sequence>MQIFTLLWVWYIVVFLLNIYSLGLWIYRLIPFRSRYDYIRNRITRTSRDSVPRLRIRFKHVDPKLGGHVQHQLVKSFIREYLEPDGFFFLRLLTANASDFVVQEIIEGLWTYYLSKYGESDAKKAEENYYEFRRQTGGEKSTNSHTRAQLNKDLIDSERKRLHQTTDFDSSTIINLQSAFRPVNEEV</sequence>
<evidence type="ECO:0000256" key="6">
    <source>
        <dbReference type="ARBA" id="ARBA00023065"/>
    </source>
</evidence>
<evidence type="ECO:0000256" key="8">
    <source>
        <dbReference type="ARBA" id="ARBA00023303"/>
    </source>
</evidence>
<evidence type="ECO:0000256" key="1">
    <source>
        <dbReference type="ARBA" id="ARBA00004651"/>
    </source>
</evidence>
<comment type="subcellular location">
    <subcellularLocation>
        <location evidence="1">Cell membrane</location>
        <topology evidence="1">Multi-pass membrane protein</topology>
    </subcellularLocation>
</comment>
<evidence type="ECO:0000313" key="11">
    <source>
        <dbReference type="EMBL" id="CAF3730652.1"/>
    </source>
</evidence>
<organism evidence="10 12">
    <name type="scientific">Didymodactylos carnosus</name>
    <dbReference type="NCBI Taxonomy" id="1234261"/>
    <lineage>
        <taxon>Eukaryota</taxon>
        <taxon>Metazoa</taxon>
        <taxon>Spiralia</taxon>
        <taxon>Gnathifera</taxon>
        <taxon>Rotifera</taxon>
        <taxon>Eurotatoria</taxon>
        <taxon>Bdelloidea</taxon>
        <taxon>Philodinida</taxon>
        <taxon>Philodinidae</taxon>
        <taxon>Didymodactylos</taxon>
    </lineage>
</organism>
<dbReference type="GO" id="GO:0034220">
    <property type="term" value="P:monoatomic ion transmembrane transport"/>
    <property type="evidence" value="ECO:0007669"/>
    <property type="project" value="UniProtKB-KW"/>
</dbReference>
<evidence type="ECO:0008006" key="13">
    <source>
        <dbReference type="Google" id="ProtNLM"/>
    </source>
</evidence>
<keyword evidence="5 9" id="KW-1133">Transmembrane helix</keyword>
<dbReference type="Proteomes" id="UP000681722">
    <property type="component" value="Unassembled WGS sequence"/>
</dbReference>
<protein>
    <recommendedName>
        <fullName evidence="13">Innexin</fullName>
    </recommendedName>
</protein>
<dbReference type="OrthoDB" id="5867527at2759"/>
<dbReference type="EMBL" id="CAJNOQ010002388">
    <property type="protein sequence ID" value="CAF0955579.1"/>
    <property type="molecule type" value="Genomic_DNA"/>
</dbReference>
<keyword evidence="2" id="KW-0813">Transport</keyword>
<feature type="transmembrane region" description="Helical" evidence="9">
    <location>
        <begin position="6"/>
        <end position="27"/>
    </location>
</feature>
<dbReference type="GO" id="GO:0005886">
    <property type="term" value="C:plasma membrane"/>
    <property type="evidence" value="ECO:0007669"/>
    <property type="project" value="UniProtKB-SubCell"/>
</dbReference>
<dbReference type="EMBL" id="CAJOBC010002388">
    <property type="protein sequence ID" value="CAF3730652.1"/>
    <property type="molecule type" value="Genomic_DNA"/>
</dbReference>
<keyword evidence="6" id="KW-0406">Ion transport</keyword>
<evidence type="ECO:0000256" key="7">
    <source>
        <dbReference type="ARBA" id="ARBA00023136"/>
    </source>
</evidence>
<comment type="caution">
    <text evidence="10">The sequence shown here is derived from an EMBL/GenBank/DDBJ whole genome shotgun (WGS) entry which is preliminary data.</text>
</comment>
<evidence type="ECO:0000313" key="12">
    <source>
        <dbReference type="Proteomes" id="UP000663829"/>
    </source>
</evidence>
<evidence type="ECO:0000256" key="2">
    <source>
        <dbReference type="ARBA" id="ARBA00022448"/>
    </source>
</evidence>
<dbReference type="PANTHER" id="PTHR11893:SF36">
    <property type="entry name" value="INNEXIN-5"/>
    <property type="match status" value="1"/>
</dbReference>